<dbReference type="GO" id="GO:0046872">
    <property type="term" value="F:metal ion binding"/>
    <property type="evidence" value="ECO:0007669"/>
    <property type="project" value="InterPro"/>
</dbReference>
<proteinExistence type="predicted"/>
<dbReference type="InterPro" id="IPR011761">
    <property type="entry name" value="ATP-grasp"/>
</dbReference>
<evidence type="ECO:0000256" key="2">
    <source>
        <dbReference type="ARBA" id="ARBA00022741"/>
    </source>
</evidence>
<dbReference type="GO" id="GO:0016874">
    <property type="term" value="F:ligase activity"/>
    <property type="evidence" value="ECO:0007669"/>
    <property type="project" value="UniProtKB-KW"/>
</dbReference>
<dbReference type="Pfam" id="PF15632">
    <property type="entry name" value="ATPgrasp_Ter"/>
    <property type="match status" value="1"/>
</dbReference>
<evidence type="ECO:0000256" key="5">
    <source>
        <dbReference type="SAM" id="MobiDB-lite"/>
    </source>
</evidence>
<dbReference type="RefSeq" id="WP_157290086.1">
    <property type="nucleotide sequence ID" value="NZ_WQRF01000002.1"/>
</dbReference>
<accession>A0A7X3FR19</accession>
<evidence type="ECO:0000256" key="4">
    <source>
        <dbReference type="PROSITE-ProRule" id="PRU00409"/>
    </source>
</evidence>
<dbReference type="InterPro" id="IPR052032">
    <property type="entry name" value="ATP-dep_AA_Ligase"/>
</dbReference>
<name>A0A7X3FR19_9HYPH</name>
<evidence type="ECO:0000259" key="6">
    <source>
        <dbReference type="PROSITE" id="PS50975"/>
    </source>
</evidence>
<dbReference type="PROSITE" id="PS00867">
    <property type="entry name" value="CPSASE_2"/>
    <property type="match status" value="1"/>
</dbReference>
<organism evidence="7 8">
    <name type="scientific">Devosia marina</name>
    <dbReference type="NCBI Taxonomy" id="2683198"/>
    <lineage>
        <taxon>Bacteria</taxon>
        <taxon>Pseudomonadati</taxon>
        <taxon>Pseudomonadota</taxon>
        <taxon>Alphaproteobacteria</taxon>
        <taxon>Hyphomicrobiales</taxon>
        <taxon>Devosiaceae</taxon>
        <taxon>Devosia</taxon>
    </lineage>
</organism>
<evidence type="ECO:0000313" key="8">
    <source>
        <dbReference type="Proteomes" id="UP000438106"/>
    </source>
</evidence>
<evidence type="ECO:0000256" key="3">
    <source>
        <dbReference type="ARBA" id="ARBA00022840"/>
    </source>
</evidence>
<feature type="region of interest" description="Disordered" evidence="5">
    <location>
        <begin position="388"/>
        <end position="409"/>
    </location>
</feature>
<dbReference type="SUPFAM" id="SSF56059">
    <property type="entry name" value="Glutathione synthetase ATP-binding domain-like"/>
    <property type="match status" value="1"/>
</dbReference>
<sequence>MRRVLIFGDDDRSVLAAVRSLGRAGIAVHLAPFNWESPTTQSRYVSAVHRLPRYSDNPIVWLDELRHLLDQQQFDLLLPCCERSMLPLDQNRDRFADQTIALPAHDTLTILNDKQRTRDLCARLGVPTASGRPVREDDNAQSLVAELGLPLLIKQTQSYRLANLTSRNGVVQVNTADEVEAFLAAVPTREGLLVEHYFDGDGLGLSVLAKDGVISQAFQHRRLGETGTEGGSSLRISEAIDPRLRAAASAISAATGLNGVAMVEFRQDRTGNFILIEVNARLWGSLPLAVASGVDFPLYLFEQYVEGRTRPQVDYRVGLRGRNFLRDLHAIAMTFRTGPGHWSQALQRLAGFAMQPASWALGRERSDTFVRHDLGPALAQLRMAPRIAENRAHRRAEPDLERRNQGKSG</sequence>
<protein>
    <recommendedName>
        <fullName evidence="6">ATP-grasp domain-containing protein</fullName>
    </recommendedName>
</protein>
<dbReference type="PANTHER" id="PTHR43585:SF2">
    <property type="entry name" value="ATP-GRASP ENZYME FSQD"/>
    <property type="match status" value="1"/>
</dbReference>
<gene>
    <name evidence="7" type="ORF">GO014_09270</name>
</gene>
<evidence type="ECO:0000256" key="1">
    <source>
        <dbReference type="ARBA" id="ARBA00022598"/>
    </source>
</evidence>
<dbReference type="InterPro" id="IPR013815">
    <property type="entry name" value="ATP_grasp_subdomain_1"/>
</dbReference>
<dbReference type="InterPro" id="IPR005479">
    <property type="entry name" value="CPAse_ATP-bd"/>
</dbReference>
<keyword evidence="1" id="KW-0436">Ligase</keyword>
<evidence type="ECO:0000313" key="7">
    <source>
        <dbReference type="EMBL" id="MVS99209.1"/>
    </source>
</evidence>
<dbReference type="PANTHER" id="PTHR43585">
    <property type="entry name" value="FUMIPYRROLE BIOSYNTHESIS PROTEIN C"/>
    <property type="match status" value="1"/>
</dbReference>
<dbReference type="EMBL" id="WQRF01000002">
    <property type="protein sequence ID" value="MVS99209.1"/>
    <property type="molecule type" value="Genomic_DNA"/>
</dbReference>
<dbReference type="GO" id="GO:0005524">
    <property type="term" value="F:ATP binding"/>
    <property type="evidence" value="ECO:0007669"/>
    <property type="project" value="UniProtKB-UniRule"/>
</dbReference>
<feature type="domain" description="ATP-grasp" evidence="6">
    <location>
        <begin position="118"/>
        <end position="305"/>
    </location>
</feature>
<keyword evidence="2 4" id="KW-0547">Nucleotide-binding</keyword>
<dbReference type="Gene3D" id="3.30.1490.20">
    <property type="entry name" value="ATP-grasp fold, A domain"/>
    <property type="match status" value="1"/>
</dbReference>
<dbReference type="Gene3D" id="3.30.470.20">
    <property type="entry name" value="ATP-grasp fold, B domain"/>
    <property type="match status" value="1"/>
</dbReference>
<keyword evidence="3 4" id="KW-0067">ATP-binding</keyword>
<dbReference type="Gene3D" id="3.40.50.20">
    <property type="match status" value="1"/>
</dbReference>
<keyword evidence="8" id="KW-1185">Reference proteome</keyword>
<comment type="caution">
    <text evidence="7">The sequence shown here is derived from an EMBL/GenBank/DDBJ whole genome shotgun (WGS) entry which is preliminary data.</text>
</comment>
<dbReference type="Proteomes" id="UP000438106">
    <property type="component" value="Unassembled WGS sequence"/>
</dbReference>
<dbReference type="PROSITE" id="PS50975">
    <property type="entry name" value="ATP_GRASP"/>
    <property type="match status" value="1"/>
</dbReference>
<dbReference type="AlphaFoldDB" id="A0A7X3FR19"/>
<reference evidence="7 8" key="1">
    <citation type="submission" date="2019-12" db="EMBL/GenBank/DDBJ databases">
        <title>Devosia maris sp. nov., isolated from the deep seawater.</title>
        <authorList>
            <person name="Liu Y."/>
        </authorList>
    </citation>
    <scope>NUCLEOTIDE SEQUENCE [LARGE SCALE GENOMIC DNA]</scope>
    <source>
        <strain evidence="7 8">L53-10-65</strain>
    </source>
</reference>